<evidence type="ECO:0000256" key="1">
    <source>
        <dbReference type="SAM" id="MobiDB-lite"/>
    </source>
</evidence>
<evidence type="ECO:0000313" key="3">
    <source>
        <dbReference type="Proteomes" id="UP001166286"/>
    </source>
</evidence>
<proteinExistence type="predicted"/>
<accession>A0AA39QQL0</accession>
<feature type="compositionally biased region" description="Basic and acidic residues" evidence="1">
    <location>
        <begin position="1"/>
        <end position="12"/>
    </location>
</feature>
<feature type="region of interest" description="Disordered" evidence="1">
    <location>
        <begin position="1"/>
        <end position="28"/>
    </location>
</feature>
<organism evidence="2 3">
    <name type="scientific">Cladonia borealis</name>
    <dbReference type="NCBI Taxonomy" id="184061"/>
    <lineage>
        <taxon>Eukaryota</taxon>
        <taxon>Fungi</taxon>
        <taxon>Dikarya</taxon>
        <taxon>Ascomycota</taxon>
        <taxon>Pezizomycotina</taxon>
        <taxon>Lecanoromycetes</taxon>
        <taxon>OSLEUM clade</taxon>
        <taxon>Lecanoromycetidae</taxon>
        <taxon>Lecanorales</taxon>
        <taxon>Lecanorineae</taxon>
        <taxon>Cladoniaceae</taxon>
        <taxon>Cladonia</taxon>
    </lineage>
</organism>
<sequence>MASTKSEQKRSLTDSPEPEPFEYNENSSGRVKVVPYAQTSKFAPGDRVWYRVSGTGPRQGPYIVVQGSSAGQYYLATINDIRILVFDGREVNEGELEEAMI</sequence>
<comment type="caution">
    <text evidence="2">The sequence shown here is derived from an EMBL/GenBank/DDBJ whole genome shotgun (WGS) entry which is preliminary data.</text>
</comment>
<gene>
    <name evidence="2" type="ORF">JMJ35_010385</name>
</gene>
<protein>
    <submittedName>
        <fullName evidence="2">Uncharacterized protein</fullName>
    </submittedName>
</protein>
<evidence type="ECO:0000313" key="2">
    <source>
        <dbReference type="EMBL" id="KAK0507347.1"/>
    </source>
</evidence>
<keyword evidence="3" id="KW-1185">Reference proteome</keyword>
<name>A0AA39QQL0_9LECA</name>
<reference evidence="2" key="1">
    <citation type="submission" date="2023-03" db="EMBL/GenBank/DDBJ databases">
        <title>Complete genome of Cladonia borealis.</title>
        <authorList>
            <person name="Park H."/>
        </authorList>
    </citation>
    <scope>NUCLEOTIDE SEQUENCE</scope>
    <source>
        <strain evidence="2">ANT050790</strain>
    </source>
</reference>
<dbReference type="EMBL" id="JAFEKC020000024">
    <property type="protein sequence ID" value="KAK0507347.1"/>
    <property type="molecule type" value="Genomic_DNA"/>
</dbReference>
<dbReference type="Proteomes" id="UP001166286">
    <property type="component" value="Unassembled WGS sequence"/>
</dbReference>
<dbReference type="AlphaFoldDB" id="A0AA39QQL0"/>